<keyword evidence="6" id="KW-0067">ATP-binding</keyword>
<dbReference type="Gene3D" id="3.30.70.560">
    <property type="entry name" value="7,8-Dihydro-6-hydroxymethylpterin-pyrophosphokinase HPPK"/>
    <property type="match status" value="1"/>
</dbReference>
<sequence>MNDTATIFALALASNNHPQQNFKNAFAQIGHLGEVTFSKIYLIPCRDGVGADYWNAACLVKSHLSVNEMIALLKKMEADSGRVRPSHQISLDVDLIAWGTDLSQMQFNPKKLPLALDVKIPMLDIWENENFVHNLHDFPVVCCHE</sequence>
<dbReference type="SUPFAM" id="SSF55083">
    <property type="entry name" value="6-hydroxymethyl-7,8-dihydropterin pyrophosphokinase, HPPK"/>
    <property type="match status" value="1"/>
</dbReference>
<dbReference type="GO" id="GO:0003848">
    <property type="term" value="F:2-amino-4-hydroxy-6-hydroxymethyldihydropteridine diphosphokinase activity"/>
    <property type="evidence" value="ECO:0007669"/>
    <property type="project" value="UniProtKB-EC"/>
</dbReference>
<evidence type="ECO:0000256" key="5">
    <source>
        <dbReference type="ARBA" id="ARBA00022777"/>
    </source>
</evidence>
<evidence type="ECO:0000256" key="2">
    <source>
        <dbReference type="ARBA" id="ARBA00013253"/>
    </source>
</evidence>
<keyword evidence="7" id="KW-0289">Folate biosynthesis</keyword>
<protein>
    <recommendedName>
        <fullName evidence="2">2-amino-4-hydroxy-6-hydroxymethyldihydropteridine diphosphokinase</fullName>
        <ecNumber evidence="2">2.7.6.3</ecNumber>
    </recommendedName>
</protein>
<reference evidence="9 10" key="1">
    <citation type="submission" date="2018-10" db="EMBL/GenBank/DDBJ databases">
        <title>The complete genome of Acinetobacter wuhouensis strain WCHAW010062.</title>
        <authorList>
            <person name="Hu Y."/>
            <person name="Long H."/>
            <person name="Feng Y."/>
            <person name="Zong Z."/>
        </authorList>
    </citation>
    <scope>NUCLEOTIDE SEQUENCE [LARGE SCALE GENOMIC DNA]</scope>
    <source>
        <strain evidence="9 10">WCHAW010062</strain>
    </source>
</reference>
<dbReference type="EMBL" id="CP033133">
    <property type="protein sequence ID" value="AYO53996.1"/>
    <property type="molecule type" value="Genomic_DNA"/>
</dbReference>
<dbReference type="GO" id="GO:0046654">
    <property type="term" value="P:tetrahydrofolate biosynthetic process"/>
    <property type="evidence" value="ECO:0007669"/>
    <property type="project" value="UniProtKB-UniPathway"/>
</dbReference>
<dbReference type="GO" id="GO:0016301">
    <property type="term" value="F:kinase activity"/>
    <property type="evidence" value="ECO:0007669"/>
    <property type="project" value="UniProtKB-KW"/>
</dbReference>
<evidence type="ECO:0000256" key="1">
    <source>
        <dbReference type="ARBA" id="ARBA00005051"/>
    </source>
</evidence>
<dbReference type="Pfam" id="PF01288">
    <property type="entry name" value="HPPK"/>
    <property type="match status" value="1"/>
</dbReference>
<feature type="domain" description="7,8-dihydro-6-hydroxymethylpterin-pyrophosphokinase" evidence="8">
    <location>
        <begin position="10"/>
        <end position="132"/>
    </location>
</feature>
<evidence type="ECO:0000313" key="10">
    <source>
        <dbReference type="Proteomes" id="UP000279962"/>
    </source>
</evidence>
<proteinExistence type="predicted"/>
<dbReference type="AlphaFoldDB" id="A0A3G2T2M6"/>
<gene>
    <name evidence="9" type="ORF">CDG68_10285</name>
</gene>
<evidence type="ECO:0000256" key="6">
    <source>
        <dbReference type="ARBA" id="ARBA00022840"/>
    </source>
</evidence>
<dbReference type="RefSeq" id="WP_087552726.1">
    <property type="nucleotide sequence ID" value="NZ_CP033133.1"/>
</dbReference>
<evidence type="ECO:0000256" key="3">
    <source>
        <dbReference type="ARBA" id="ARBA00022679"/>
    </source>
</evidence>
<organism evidence="9 10">
    <name type="scientific">Acinetobacter wuhouensis</name>
    <dbReference type="NCBI Taxonomy" id="1879050"/>
    <lineage>
        <taxon>Bacteria</taxon>
        <taxon>Pseudomonadati</taxon>
        <taxon>Pseudomonadota</taxon>
        <taxon>Gammaproteobacteria</taxon>
        <taxon>Moraxellales</taxon>
        <taxon>Moraxellaceae</taxon>
        <taxon>Acinetobacter</taxon>
    </lineage>
</organism>
<keyword evidence="3" id="KW-0808">Transferase</keyword>
<name>A0A3G2T2M6_9GAMM</name>
<evidence type="ECO:0000256" key="4">
    <source>
        <dbReference type="ARBA" id="ARBA00022741"/>
    </source>
</evidence>
<dbReference type="Proteomes" id="UP000279962">
    <property type="component" value="Chromosome"/>
</dbReference>
<keyword evidence="5 9" id="KW-0418">Kinase</keyword>
<accession>A0A3G2T2M6</accession>
<dbReference type="GO" id="GO:0046656">
    <property type="term" value="P:folic acid biosynthetic process"/>
    <property type="evidence" value="ECO:0007669"/>
    <property type="project" value="UniProtKB-KW"/>
</dbReference>
<evidence type="ECO:0000259" key="8">
    <source>
        <dbReference type="Pfam" id="PF01288"/>
    </source>
</evidence>
<dbReference type="UniPathway" id="UPA00077">
    <property type="reaction ID" value="UER00155"/>
</dbReference>
<keyword evidence="4" id="KW-0547">Nucleotide-binding</keyword>
<dbReference type="EC" id="2.7.6.3" evidence="2"/>
<comment type="pathway">
    <text evidence="1">Cofactor biosynthesis; tetrahydrofolate biosynthesis; 2-amino-4-hydroxy-6-hydroxymethyl-7,8-dihydropteridine diphosphate from 7,8-dihydroneopterin triphosphate: step 4/4.</text>
</comment>
<dbReference type="InterPro" id="IPR000550">
    <property type="entry name" value="Hppk"/>
</dbReference>
<dbReference type="InterPro" id="IPR035907">
    <property type="entry name" value="Hppk_sf"/>
</dbReference>
<dbReference type="GO" id="GO:0005524">
    <property type="term" value="F:ATP binding"/>
    <property type="evidence" value="ECO:0007669"/>
    <property type="project" value="UniProtKB-KW"/>
</dbReference>
<evidence type="ECO:0000256" key="7">
    <source>
        <dbReference type="ARBA" id="ARBA00022909"/>
    </source>
</evidence>
<evidence type="ECO:0000313" key="9">
    <source>
        <dbReference type="EMBL" id="AYO53996.1"/>
    </source>
</evidence>